<reference evidence="1" key="1">
    <citation type="journal article" date="2023" name="G3 (Bethesda)">
        <title>Whole genome assemblies of Zophobas morio and Tenebrio molitor.</title>
        <authorList>
            <person name="Kaur S."/>
            <person name="Stinson S.A."/>
            <person name="diCenzo G.C."/>
        </authorList>
    </citation>
    <scope>NUCLEOTIDE SEQUENCE</scope>
    <source>
        <strain evidence="1">QUZm001</strain>
    </source>
</reference>
<name>A0AA38IUM3_9CUCU</name>
<protein>
    <submittedName>
        <fullName evidence="1">Uncharacterized protein</fullName>
    </submittedName>
</protein>
<comment type="caution">
    <text evidence="1">The sequence shown here is derived from an EMBL/GenBank/DDBJ whole genome shotgun (WGS) entry which is preliminary data.</text>
</comment>
<evidence type="ECO:0000313" key="2">
    <source>
        <dbReference type="Proteomes" id="UP001168821"/>
    </source>
</evidence>
<proteinExistence type="predicted"/>
<gene>
    <name evidence="1" type="ORF">Zmor_004602</name>
</gene>
<evidence type="ECO:0000313" key="1">
    <source>
        <dbReference type="EMBL" id="KAJ3660132.1"/>
    </source>
</evidence>
<dbReference type="Proteomes" id="UP001168821">
    <property type="component" value="Unassembled WGS sequence"/>
</dbReference>
<dbReference type="EMBL" id="JALNTZ010000002">
    <property type="protein sequence ID" value="KAJ3660132.1"/>
    <property type="molecule type" value="Genomic_DNA"/>
</dbReference>
<accession>A0AA38IUM3</accession>
<keyword evidence="2" id="KW-1185">Reference proteome</keyword>
<organism evidence="1 2">
    <name type="scientific">Zophobas morio</name>
    <dbReference type="NCBI Taxonomy" id="2755281"/>
    <lineage>
        <taxon>Eukaryota</taxon>
        <taxon>Metazoa</taxon>
        <taxon>Ecdysozoa</taxon>
        <taxon>Arthropoda</taxon>
        <taxon>Hexapoda</taxon>
        <taxon>Insecta</taxon>
        <taxon>Pterygota</taxon>
        <taxon>Neoptera</taxon>
        <taxon>Endopterygota</taxon>
        <taxon>Coleoptera</taxon>
        <taxon>Polyphaga</taxon>
        <taxon>Cucujiformia</taxon>
        <taxon>Tenebrionidae</taxon>
        <taxon>Zophobas</taxon>
    </lineage>
</organism>
<sequence>MERSRKPNTTFRINLLPNCEEYQFPSSADFNFKTTRTDTGNCSRLNKTGCVRSLYEEKFASLYYIERNFEMRWGRDSVFLGHNLNIN</sequence>
<dbReference type="AlphaFoldDB" id="A0AA38IUM3"/>